<accession>A0A8S2GXI0</accession>
<dbReference type="CDD" id="cd00038">
    <property type="entry name" value="CAP_ED"/>
    <property type="match status" value="1"/>
</dbReference>
<evidence type="ECO:0000256" key="1">
    <source>
        <dbReference type="ARBA" id="ARBA00004141"/>
    </source>
</evidence>
<reference evidence="15" key="1">
    <citation type="submission" date="2021-02" db="EMBL/GenBank/DDBJ databases">
        <authorList>
            <person name="Nowell W R."/>
        </authorList>
    </citation>
    <scope>NUCLEOTIDE SEQUENCE</scope>
</reference>
<dbReference type="EMBL" id="CAJOBA010001075">
    <property type="protein sequence ID" value="CAF3574714.1"/>
    <property type="molecule type" value="Genomic_DNA"/>
</dbReference>
<dbReference type="Gene3D" id="3.10.580.10">
    <property type="entry name" value="CBS-domain"/>
    <property type="match status" value="1"/>
</dbReference>
<comment type="caution">
    <text evidence="15">The sequence shown here is derived from an EMBL/GenBank/DDBJ whole genome shotgun (WGS) entry which is preliminary data.</text>
</comment>
<dbReference type="Gene3D" id="2.60.120.10">
    <property type="entry name" value="Jelly Rolls"/>
    <property type="match status" value="1"/>
</dbReference>
<evidence type="ECO:0000313" key="14">
    <source>
        <dbReference type="EMBL" id="CAF0792031.1"/>
    </source>
</evidence>
<dbReference type="EMBL" id="CAJNOK010001075">
    <property type="protein sequence ID" value="CAF0792031.1"/>
    <property type="molecule type" value="Genomic_DNA"/>
</dbReference>
<dbReference type="GO" id="GO:1905941">
    <property type="term" value="P:positive regulation of gonad development"/>
    <property type="evidence" value="ECO:0007669"/>
    <property type="project" value="UniProtKB-ARBA"/>
</dbReference>
<keyword evidence="5 8" id="KW-1133">Transmembrane helix</keyword>
<keyword evidence="3 8" id="KW-0812">Transmembrane</keyword>
<dbReference type="InterPro" id="IPR000644">
    <property type="entry name" value="CBS_dom"/>
</dbReference>
<dbReference type="SUPFAM" id="SSF51206">
    <property type="entry name" value="cAMP-binding domain-like"/>
    <property type="match status" value="1"/>
</dbReference>
<dbReference type="PROSITE" id="PS51371">
    <property type="entry name" value="CBS"/>
    <property type="match status" value="1"/>
</dbReference>
<feature type="transmembrane region" description="Helical" evidence="10">
    <location>
        <begin position="158"/>
        <end position="184"/>
    </location>
</feature>
<dbReference type="PANTHER" id="PTHR12064:SF94">
    <property type="entry name" value="UNEXTENDED PROTEIN"/>
    <property type="match status" value="1"/>
</dbReference>
<comment type="similarity">
    <text evidence="2">Belongs to the ACDP family.</text>
</comment>
<protein>
    <submittedName>
        <fullName evidence="15">Uncharacterized protein</fullName>
    </submittedName>
</protein>
<evidence type="ECO:0000256" key="9">
    <source>
        <dbReference type="SAM" id="MobiDB-lite"/>
    </source>
</evidence>
<feature type="transmembrane region" description="Helical" evidence="10">
    <location>
        <begin position="275"/>
        <end position="295"/>
    </location>
</feature>
<evidence type="ECO:0000256" key="2">
    <source>
        <dbReference type="ARBA" id="ARBA00010484"/>
    </source>
</evidence>
<dbReference type="GO" id="GO:0005886">
    <property type="term" value="C:plasma membrane"/>
    <property type="evidence" value="ECO:0007669"/>
    <property type="project" value="TreeGrafter"/>
</dbReference>
<evidence type="ECO:0000259" key="11">
    <source>
        <dbReference type="PROSITE" id="PS50042"/>
    </source>
</evidence>
<feature type="domain" description="CNNM transmembrane" evidence="13">
    <location>
        <begin position="156"/>
        <end position="334"/>
    </location>
</feature>
<dbReference type="InterPro" id="IPR018490">
    <property type="entry name" value="cNMP-bd_dom_sf"/>
</dbReference>
<keyword evidence="7" id="KW-0129">CBS domain</keyword>
<evidence type="ECO:0000256" key="7">
    <source>
        <dbReference type="PROSITE-ProRule" id="PRU00703"/>
    </source>
</evidence>
<dbReference type="FunFam" id="3.10.580.10:FF:000006">
    <property type="entry name" value="DUF21 and CBS domain protein"/>
    <property type="match status" value="1"/>
</dbReference>
<feature type="domain" description="CBS" evidence="12">
    <location>
        <begin position="422"/>
        <end position="488"/>
    </location>
</feature>
<sequence length="797" mass="90009">DIPRAIPQVSPSERFSFHNANEKNVPSDETDTVLLLMLPKNKGDYLYNSGGQEEWQIQRDKPTEFIVYGYRLNGSIVSFTTHYDSCEYDRKDRQYLLTIIPDLSLKNQQQIIERAHITLNLPYYSSTLYICLKGLKSKDIYHQGARPSLKIIVTQRTLPVWITICFLVILLTFSGLFSGLNLGLMSLTPHDLMVIQDAGSPNDQKYAKRILPVRKRGNFLLCTILLGNVLVNSTTTILLDSLISGALAVGLATLAIVIFGEIIPQAICSRHGLKVGSQTIWITKFFMLATLPVAFPLSKLLDIVLGEEVGARYTRDQMSALLKHTKTTDIEDREKTIMTGVLSLKNRKIKDVMTNLTDVFMLEANRIVDDELILNVHGYGYSRVPVYEGRRENIIGLVNVRDFALLDTESGKFTVRKLTDFYKHRYGTATADDSSYDLFNQFKSEQYHLAVVIEFDNSGEKDPKSRAVGIVTLEDIIEEMIQEEIIDETDVFTDNRRKVRNMLSQAPNFSAFMRTSTNLVASKISTQMKVAVFQFLSTSVEPFSSKFISSSILSRLLNVDLYKEYEFDEEDANNGKSDYIYEYGKPVDFFVLIVNGCAQLETGKEKIVSEVGSFSYFGVSALYNSDEKVDDLVRLKSKNSRPFIPDFSVRVCEDVQILRIRRIHWLAAVRATYFETKQVANGGKMLNSEGEAVDLLQQELEKADNPDQRDGDLRDRTMSLQHDRMSVSESERAVLLQDISTASTLSNLVSHSNKHIDSSTSSTTPILAARRLQELKRQQTTPPSSISDGAVKKRSET</sequence>
<dbReference type="InterPro" id="IPR000595">
    <property type="entry name" value="cNMP-bd_dom"/>
</dbReference>
<feature type="compositionally biased region" description="Polar residues" evidence="9">
    <location>
        <begin position="778"/>
        <end position="787"/>
    </location>
</feature>
<name>A0A8S2GXI0_9BILA</name>
<proteinExistence type="inferred from homology"/>
<feature type="region of interest" description="Disordered" evidence="9">
    <location>
        <begin position="772"/>
        <end position="797"/>
    </location>
</feature>
<dbReference type="PANTHER" id="PTHR12064">
    <property type="entry name" value="METAL TRANSPORTER CNNM"/>
    <property type="match status" value="1"/>
</dbReference>
<keyword evidence="4" id="KW-0677">Repeat</keyword>
<evidence type="ECO:0000256" key="8">
    <source>
        <dbReference type="PROSITE-ProRule" id="PRU01193"/>
    </source>
</evidence>
<dbReference type="Pfam" id="PF01595">
    <property type="entry name" value="CNNM"/>
    <property type="match status" value="1"/>
</dbReference>
<dbReference type="Proteomes" id="UP000677228">
    <property type="component" value="Unassembled WGS sequence"/>
</dbReference>
<dbReference type="GO" id="GO:0032026">
    <property type="term" value="P:response to magnesium ion"/>
    <property type="evidence" value="ECO:0007669"/>
    <property type="project" value="UniProtKB-ARBA"/>
</dbReference>
<dbReference type="GO" id="GO:0008340">
    <property type="term" value="P:determination of adult lifespan"/>
    <property type="evidence" value="ECO:0007669"/>
    <property type="project" value="UniProtKB-ARBA"/>
</dbReference>
<comment type="subcellular location">
    <subcellularLocation>
        <location evidence="1">Membrane</location>
        <topology evidence="1">Multi-pass membrane protein</topology>
    </subcellularLocation>
</comment>
<feature type="transmembrane region" description="Helical" evidence="10">
    <location>
        <begin position="245"/>
        <end position="263"/>
    </location>
</feature>
<dbReference type="InterPro" id="IPR002550">
    <property type="entry name" value="CNNM"/>
</dbReference>
<evidence type="ECO:0000313" key="16">
    <source>
        <dbReference type="Proteomes" id="UP000682733"/>
    </source>
</evidence>
<dbReference type="Pfam" id="PF25562">
    <property type="entry name" value="CNBH_CNNM2_C"/>
    <property type="match status" value="1"/>
</dbReference>
<evidence type="ECO:0000259" key="12">
    <source>
        <dbReference type="PROSITE" id="PS51371"/>
    </source>
</evidence>
<evidence type="ECO:0000256" key="10">
    <source>
        <dbReference type="SAM" id="Phobius"/>
    </source>
</evidence>
<dbReference type="Proteomes" id="UP000682733">
    <property type="component" value="Unassembled WGS sequence"/>
</dbReference>
<dbReference type="SUPFAM" id="SSF54631">
    <property type="entry name" value="CBS-domain pair"/>
    <property type="match status" value="1"/>
</dbReference>
<organism evidence="15 16">
    <name type="scientific">Didymodactylos carnosus</name>
    <dbReference type="NCBI Taxonomy" id="1234261"/>
    <lineage>
        <taxon>Eukaryota</taxon>
        <taxon>Metazoa</taxon>
        <taxon>Spiralia</taxon>
        <taxon>Gnathifera</taxon>
        <taxon>Rotifera</taxon>
        <taxon>Eurotatoria</taxon>
        <taxon>Bdelloidea</taxon>
        <taxon>Philodinida</taxon>
        <taxon>Philodinidae</taxon>
        <taxon>Didymodactylos</taxon>
    </lineage>
</organism>
<evidence type="ECO:0000256" key="5">
    <source>
        <dbReference type="ARBA" id="ARBA00022989"/>
    </source>
</evidence>
<feature type="non-terminal residue" evidence="15">
    <location>
        <position position="1"/>
    </location>
</feature>
<dbReference type="GO" id="GO:0022857">
    <property type="term" value="F:transmembrane transporter activity"/>
    <property type="evidence" value="ECO:0007669"/>
    <property type="project" value="TreeGrafter"/>
</dbReference>
<dbReference type="PROSITE" id="PS50042">
    <property type="entry name" value="CNMP_BINDING_3"/>
    <property type="match status" value="1"/>
</dbReference>
<gene>
    <name evidence="14" type="ORF">OVA965_LOCUS4184</name>
    <name evidence="15" type="ORF">TMI583_LOCUS4182</name>
</gene>
<dbReference type="InterPro" id="IPR046342">
    <property type="entry name" value="CBS_dom_sf"/>
</dbReference>
<dbReference type="GO" id="GO:0010960">
    <property type="term" value="P:magnesium ion homeostasis"/>
    <property type="evidence" value="ECO:0007669"/>
    <property type="project" value="InterPro"/>
</dbReference>
<dbReference type="AlphaFoldDB" id="A0A8S2GXI0"/>
<dbReference type="PROSITE" id="PS51846">
    <property type="entry name" value="CNNM"/>
    <property type="match status" value="1"/>
</dbReference>
<dbReference type="InterPro" id="IPR045095">
    <property type="entry name" value="ACDP"/>
</dbReference>
<feature type="domain" description="Cyclic nucleotide-binding" evidence="11">
    <location>
        <begin position="548"/>
        <end position="628"/>
    </location>
</feature>
<dbReference type="GO" id="GO:0040018">
    <property type="term" value="P:positive regulation of multicellular organism growth"/>
    <property type="evidence" value="ECO:0007669"/>
    <property type="project" value="UniProtKB-ARBA"/>
</dbReference>
<evidence type="ECO:0000313" key="15">
    <source>
        <dbReference type="EMBL" id="CAF3574714.1"/>
    </source>
</evidence>
<feature type="transmembrane region" description="Helical" evidence="10">
    <location>
        <begin position="218"/>
        <end position="239"/>
    </location>
</feature>
<keyword evidence="6 8" id="KW-0472">Membrane</keyword>
<evidence type="ECO:0000256" key="6">
    <source>
        <dbReference type="ARBA" id="ARBA00023136"/>
    </source>
</evidence>
<evidence type="ECO:0000256" key="4">
    <source>
        <dbReference type="ARBA" id="ARBA00022737"/>
    </source>
</evidence>
<evidence type="ECO:0000256" key="3">
    <source>
        <dbReference type="ARBA" id="ARBA00022692"/>
    </source>
</evidence>
<dbReference type="InterPro" id="IPR014710">
    <property type="entry name" value="RmlC-like_jellyroll"/>
</dbReference>
<evidence type="ECO:0000259" key="13">
    <source>
        <dbReference type="PROSITE" id="PS51846"/>
    </source>
</evidence>